<dbReference type="InterPro" id="IPR013766">
    <property type="entry name" value="Thioredoxin_domain"/>
</dbReference>
<dbReference type="InterPro" id="IPR017937">
    <property type="entry name" value="Thioredoxin_CS"/>
</dbReference>
<sequence>MTAIDPTPSAAQDVAPAHSRRGLLVAAASLAAVSGAGLAWWHAQDPAAISPSVAEPVDGFWSLQWDSPQGGLVKMRKFHGKPLLLNFWATWCPPCVDELPMINAFYRQNHRNGMQVLALAVDKPASVQSFLQRMPLDFPIGIAALAGSELARNLGNLGGGLPFSIFLGSDGVVAQRKIGRLLQTDLDSWAQVK</sequence>
<feature type="transmembrane region" description="Helical" evidence="2">
    <location>
        <begin position="23"/>
        <end position="43"/>
    </location>
</feature>
<dbReference type="PANTHER" id="PTHR42852">
    <property type="entry name" value="THIOL:DISULFIDE INTERCHANGE PROTEIN DSBE"/>
    <property type="match status" value="1"/>
</dbReference>
<dbReference type="AlphaFoldDB" id="A0A1P8KDP3"/>
<reference evidence="4 5" key="1">
    <citation type="submission" date="2017-01" db="EMBL/GenBank/DDBJ databases">
        <authorList>
            <person name="Mah S.A."/>
            <person name="Swanson W.J."/>
            <person name="Moy G.W."/>
            <person name="Vacquier V.D."/>
        </authorList>
    </citation>
    <scope>NUCLEOTIDE SEQUENCE [LARGE SCALE GENOMIC DNA]</scope>
    <source>
        <strain evidence="4 5">DSM 22694</strain>
    </source>
</reference>
<accession>A0A1P8KDP3</accession>
<evidence type="ECO:0000313" key="5">
    <source>
        <dbReference type="Proteomes" id="UP000186110"/>
    </source>
</evidence>
<dbReference type="GO" id="GO:0016209">
    <property type="term" value="F:antioxidant activity"/>
    <property type="evidence" value="ECO:0007669"/>
    <property type="project" value="InterPro"/>
</dbReference>
<proteinExistence type="predicted"/>
<keyword evidence="1" id="KW-0676">Redox-active center</keyword>
<dbReference type="InterPro" id="IPR000866">
    <property type="entry name" value="AhpC/TSA"/>
</dbReference>
<keyword evidence="2" id="KW-0472">Membrane</keyword>
<dbReference type="Proteomes" id="UP000186110">
    <property type="component" value="Chromosome"/>
</dbReference>
<keyword evidence="5" id="KW-1185">Reference proteome</keyword>
<dbReference type="PROSITE" id="PS51352">
    <property type="entry name" value="THIOREDOXIN_2"/>
    <property type="match status" value="1"/>
</dbReference>
<organism evidence="4 5">
    <name type="scientific">Rhodoferax saidenbachensis</name>
    <dbReference type="NCBI Taxonomy" id="1484693"/>
    <lineage>
        <taxon>Bacteria</taxon>
        <taxon>Pseudomonadati</taxon>
        <taxon>Pseudomonadota</taxon>
        <taxon>Betaproteobacteria</taxon>
        <taxon>Burkholderiales</taxon>
        <taxon>Comamonadaceae</taxon>
        <taxon>Rhodoferax</taxon>
    </lineage>
</organism>
<evidence type="ECO:0000256" key="1">
    <source>
        <dbReference type="ARBA" id="ARBA00023284"/>
    </source>
</evidence>
<dbReference type="InterPro" id="IPR036249">
    <property type="entry name" value="Thioredoxin-like_sf"/>
</dbReference>
<name>A0A1P8KDP3_9BURK</name>
<evidence type="ECO:0000256" key="2">
    <source>
        <dbReference type="SAM" id="Phobius"/>
    </source>
</evidence>
<evidence type="ECO:0000259" key="3">
    <source>
        <dbReference type="PROSITE" id="PS51352"/>
    </source>
</evidence>
<dbReference type="Gene3D" id="3.40.30.10">
    <property type="entry name" value="Glutaredoxin"/>
    <property type="match status" value="1"/>
</dbReference>
<dbReference type="KEGG" id="rsb:RS694_17080"/>
<dbReference type="EMBL" id="CP019239">
    <property type="protein sequence ID" value="APW44076.1"/>
    <property type="molecule type" value="Genomic_DNA"/>
</dbReference>
<dbReference type="Pfam" id="PF00578">
    <property type="entry name" value="AhpC-TSA"/>
    <property type="match status" value="1"/>
</dbReference>
<dbReference type="GO" id="GO:0015036">
    <property type="term" value="F:disulfide oxidoreductase activity"/>
    <property type="evidence" value="ECO:0007669"/>
    <property type="project" value="UniProtKB-ARBA"/>
</dbReference>
<protein>
    <submittedName>
        <fullName evidence="4">Redoxin</fullName>
    </submittedName>
</protein>
<evidence type="ECO:0000313" key="4">
    <source>
        <dbReference type="EMBL" id="APW44076.1"/>
    </source>
</evidence>
<dbReference type="CDD" id="cd02966">
    <property type="entry name" value="TlpA_like_family"/>
    <property type="match status" value="1"/>
</dbReference>
<feature type="domain" description="Thioredoxin" evidence="3">
    <location>
        <begin position="43"/>
        <end position="193"/>
    </location>
</feature>
<dbReference type="PROSITE" id="PS51318">
    <property type="entry name" value="TAT"/>
    <property type="match status" value="1"/>
</dbReference>
<dbReference type="PANTHER" id="PTHR42852:SF17">
    <property type="entry name" value="THIOREDOXIN-LIKE PROTEIN HI_1115"/>
    <property type="match status" value="1"/>
</dbReference>
<dbReference type="InterPro" id="IPR006311">
    <property type="entry name" value="TAT_signal"/>
</dbReference>
<dbReference type="PROSITE" id="PS00194">
    <property type="entry name" value="THIOREDOXIN_1"/>
    <property type="match status" value="1"/>
</dbReference>
<keyword evidence="2" id="KW-1133">Transmembrane helix</keyword>
<gene>
    <name evidence="4" type="ORF">RS694_17080</name>
</gene>
<dbReference type="SUPFAM" id="SSF52833">
    <property type="entry name" value="Thioredoxin-like"/>
    <property type="match status" value="1"/>
</dbReference>
<dbReference type="STRING" id="1484693.RS694_17080"/>
<keyword evidence="2" id="KW-0812">Transmembrane</keyword>
<dbReference type="InterPro" id="IPR050553">
    <property type="entry name" value="Thioredoxin_ResA/DsbE_sf"/>
</dbReference>